<comment type="similarity">
    <text evidence="2 8">Belongs to the flagella basal body rod proteins family.</text>
</comment>
<evidence type="ECO:0000256" key="1">
    <source>
        <dbReference type="ARBA" id="ARBA00004117"/>
    </source>
</evidence>
<evidence type="ECO:0000313" key="13">
    <source>
        <dbReference type="Proteomes" id="UP000178449"/>
    </source>
</evidence>
<dbReference type="InterPro" id="IPR020013">
    <property type="entry name" value="Flagellar_FlgE/F/G"/>
</dbReference>
<dbReference type="PANTHER" id="PTHR30435">
    <property type="entry name" value="FLAGELLAR PROTEIN"/>
    <property type="match status" value="1"/>
</dbReference>
<comment type="subunit">
    <text evidence="5 8">The basal body constitutes a major portion of the flagellar organelle and consists of four rings (L,P,S, and M) mounted on a central rod. The rod consists of about 26 subunits of FlgG in the distal portion, and FlgB, FlgC and FlgF are thought to build up the proximal portion of the rod with about 6 subunits each.</text>
</comment>
<dbReference type="STRING" id="1817772.A2527_08855"/>
<dbReference type="InterPro" id="IPR001444">
    <property type="entry name" value="Flag_bb_rod_N"/>
</dbReference>
<evidence type="ECO:0000256" key="8">
    <source>
        <dbReference type="RuleBase" id="RU362116"/>
    </source>
</evidence>
<comment type="subcellular location">
    <subcellularLocation>
        <location evidence="1 8">Bacterial flagellum basal body</location>
    </subcellularLocation>
</comment>
<dbReference type="InterPro" id="IPR019776">
    <property type="entry name" value="Flagellar_basal_body_rod_CS"/>
</dbReference>
<evidence type="ECO:0000259" key="11">
    <source>
        <dbReference type="Pfam" id="PF22692"/>
    </source>
</evidence>
<dbReference type="Pfam" id="PF22692">
    <property type="entry name" value="LlgE_F_G_D1"/>
    <property type="match status" value="1"/>
</dbReference>
<dbReference type="NCBIfam" id="TIGR03506">
    <property type="entry name" value="FlgEFG_subfam"/>
    <property type="match status" value="2"/>
</dbReference>
<proteinExistence type="inferred from homology"/>
<dbReference type="Proteomes" id="UP000178449">
    <property type="component" value="Unassembled WGS sequence"/>
</dbReference>
<dbReference type="InterPro" id="IPR012834">
    <property type="entry name" value="FlgG_G_neg"/>
</dbReference>
<keyword evidence="12" id="KW-0282">Flagellum</keyword>
<dbReference type="Pfam" id="PF00460">
    <property type="entry name" value="Flg_bb_rod"/>
    <property type="match status" value="1"/>
</dbReference>
<dbReference type="InterPro" id="IPR053967">
    <property type="entry name" value="LlgE_F_G-like_D1"/>
</dbReference>
<feature type="domain" description="Flagellar basal-body/hook protein C-terminal" evidence="10">
    <location>
        <begin position="216"/>
        <end position="260"/>
    </location>
</feature>
<dbReference type="GO" id="GO:0009426">
    <property type="term" value="C:bacterial-type flagellum basal body, distal rod"/>
    <property type="evidence" value="ECO:0007669"/>
    <property type="project" value="UniProtKB-UniRule"/>
</dbReference>
<dbReference type="GO" id="GO:0071978">
    <property type="term" value="P:bacterial-type flagellum-dependent swarming motility"/>
    <property type="evidence" value="ECO:0007669"/>
    <property type="project" value="TreeGrafter"/>
</dbReference>
<feature type="domain" description="Flagellar basal body rod protein N-terminal" evidence="9">
    <location>
        <begin position="7"/>
        <end position="35"/>
    </location>
</feature>
<evidence type="ECO:0000259" key="10">
    <source>
        <dbReference type="Pfam" id="PF06429"/>
    </source>
</evidence>
<dbReference type="SUPFAM" id="SSF117143">
    <property type="entry name" value="Flagellar hook protein flgE"/>
    <property type="match status" value="1"/>
</dbReference>
<dbReference type="EMBL" id="MFNE01000026">
    <property type="protein sequence ID" value="OGG95269.1"/>
    <property type="molecule type" value="Genomic_DNA"/>
</dbReference>
<gene>
    <name evidence="12" type="ORF">A2527_08855</name>
</gene>
<dbReference type="NCBIfam" id="TIGR02488">
    <property type="entry name" value="flgG_G_neg"/>
    <property type="match status" value="1"/>
</dbReference>
<feature type="domain" description="Flagellar hook protein FlgE/F/G-like D1" evidence="11">
    <location>
        <begin position="97"/>
        <end position="159"/>
    </location>
</feature>
<protein>
    <recommendedName>
        <fullName evidence="3 7">Flagellar basal-body rod protein FlgG</fullName>
    </recommendedName>
    <alternativeName>
        <fullName evidence="6 8">Distal rod protein</fullName>
    </alternativeName>
</protein>
<evidence type="ECO:0000256" key="7">
    <source>
        <dbReference type="NCBIfam" id="TIGR02488"/>
    </source>
</evidence>
<reference evidence="12 13" key="1">
    <citation type="journal article" date="2016" name="Nat. Commun.">
        <title>Thousands of microbial genomes shed light on interconnected biogeochemical processes in an aquifer system.</title>
        <authorList>
            <person name="Anantharaman K."/>
            <person name="Brown C.T."/>
            <person name="Hug L.A."/>
            <person name="Sharon I."/>
            <person name="Castelle C.J."/>
            <person name="Probst A.J."/>
            <person name="Thomas B.C."/>
            <person name="Singh A."/>
            <person name="Wilkins M.J."/>
            <person name="Karaoz U."/>
            <person name="Brodie E.L."/>
            <person name="Williams K.H."/>
            <person name="Hubbard S.S."/>
            <person name="Banfield J.F."/>
        </authorList>
    </citation>
    <scope>NUCLEOTIDE SEQUENCE [LARGE SCALE GENOMIC DNA]</scope>
</reference>
<keyword evidence="12" id="KW-0966">Cell projection</keyword>
<dbReference type="PROSITE" id="PS00588">
    <property type="entry name" value="FLAGELLA_BB_ROD"/>
    <property type="match status" value="1"/>
</dbReference>
<evidence type="ECO:0000256" key="3">
    <source>
        <dbReference type="ARBA" id="ARBA00017948"/>
    </source>
</evidence>
<evidence type="ECO:0000313" key="12">
    <source>
        <dbReference type="EMBL" id="OGG95269.1"/>
    </source>
</evidence>
<evidence type="ECO:0000256" key="5">
    <source>
        <dbReference type="ARBA" id="ARBA00025933"/>
    </source>
</evidence>
<keyword evidence="12" id="KW-0969">Cilium</keyword>
<dbReference type="PANTHER" id="PTHR30435:SF19">
    <property type="entry name" value="FLAGELLAR BASAL-BODY ROD PROTEIN FLGG"/>
    <property type="match status" value="1"/>
</dbReference>
<name>A0A1F6GB15_9PROT</name>
<accession>A0A1F6GB15</accession>
<comment type="caution">
    <text evidence="12">The sequence shown here is derived from an EMBL/GenBank/DDBJ whole genome shotgun (WGS) entry which is preliminary data.</text>
</comment>
<dbReference type="Pfam" id="PF06429">
    <property type="entry name" value="Flg_bbr_C"/>
    <property type="match status" value="1"/>
</dbReference>
<evidence type="ECO:0000256" key="2">
    <source>
        <dbReference type="ARBA" id="ARBA00009677"/>
    </source>
</evidence>
<evidence type="ECO:0000256" key="6">
    <source>
        <dbReference type="ARBA" id="ARBA00032912"/>
    </source>
</evidence>
<keyword evidence="4 8" id="KW-0975">Bacterial flagellum</keyword>
<organism evidence="12 13">
    <name type="scientific">Candidatus Lambdaproteobacteria bacterium RIFOXYD2_FULL_50_16</name>
    <dbReference type="NCBI Taxonomy" id="1817772"/>
    <lineage>
        <taxon>Bacteria</taxon>
        <taxon>Pseudomonadati</taxon>
        <taxon>Pseudomonadota</taxon>
        <taxon>Candidatus Lambdaproteobacteria</taxon>
    </lineage>
</organism>
<dbReference type="InterPro" id="IPR037925">
    <property type="entry name" value="FlgE/F/G-like"/>
</dbReference>
<dbReference type="InterPro" id="IPR010930">
    <property type="entry name" value="Flg_bb/hook_C_dom"/>
</dbReference>
<sequence>MMTSLFTSATGMSAQQAQIDTIANNLANVNTNGFKQSRNNFQDLLYSNEIVAGSATSSNTISPTGLHKGHGVKLTGTQKVFTQGNLTHTGNDLDISIDGDGFFQVLRPNGSISYSRDGAWQRDANGRVVNSDGYPMEPEIVVPPEATKLVISQDGVVQVLVGDDPTPTRIGNVQLAKFINPAGLNPIGKNLFMATAASGTPVTADPGQDGIGMVSQGFLEKSNVSVVDEMVNMIVAQRAYEVNSKSIQTSDNMLQTAVNIVR</sequence>
<dbReference type="AlphaFoldDB" id="A0A1F6GB15"/>
<evidence type="ECO:0000259" key="9">
    <source>
        <dbReference type="Pfam" id="PF00460"/>
    </source>
</evidence>
<evidence type="ECO:0000256" key="4">
    <source>
        <dbReference type="ARBA" id="ARBA00023143"/>
    </source>
</evidence>